<dbReference type="Gene3D" id="3.40.462.20">
    <property type="match status" value="1"/>
</dbReference>
<evidence type="ECO:0000313" key="6">
    <source>
        <dbReference type="EnsemblFungi" id="MAPG_11656T0"/>
    </source>
</evidence>
<dbReference type="PANTHER" id="PTHR13878:SF91">
    <property type="entry name" value="FAD BINDING DOMAIN PROTEIN (AFU_ORTHOLOGUE AFUA_6G12070)-RELATED"/>
    <property type="match status" value="1"/>
</dbReference>
<evidence type="ECO:0000256" key="1">
    <source>
        <dbReference type="ARBA" id="ARBA00005466"/>
    </source>
</evidence>
<gene>
    <name evidence="5" type="ORF">MAPG_11656</name>
</gene>
<reference evidence="5" key="1">
    <citation type="submission" date="2010-05" db="EMBL/GenBank/DDBJ databases">
        <title>The Genome Sequence of Magnaporthe poae strain ATCC 64411.</title>
        <authorList>
            <consortium name="The Broad Institute Genome Sequencing Platform"/>
            <consortium name="Broad Institute Genome Sequencing Center for Infectious Disease"/>
            <person name="Ma L.-J."/>
            <person name="Dead R."/>
            <person name="Young S."/>
            <person name="Zeng Q."/>
            <person name="Koehrsen M."/>
            <person name="Alvarado L."/>
            <person name="Berlin A."/>
            <person name="Chapman S.B."/>
            <person name="Chen Z."/>
            <person name="Freedman E."/>
            <person name="Gellesch M."/>
            <person name="Goldberg J."/>
            <person name="Griggs A."/>
            <person name="Gujja S."/>
            <person name="Heilman E.R."/>
            <person name="Heiman D."/>
            <person name="Hepburn T."/>
            <person name="Howarth C."/>
            <person name="Jen D."/>
            <person name="Larson L."/>
            <person name="Mehta T."/>
            <person name="Neiman D."/>
            <person name="Pearson M."/>
            <person name="Roberts A."/>
            <person name="Saif S."/>
            <person name="Shea T."/>
            <person name="Shenoy N."/>
            <person name="Sisk P."/>
            <person name="Stolte C."/>
            <person name="Sykes S."/>
            <person name="Walk T."/>
            <person name="White J."/>
            <person name="Yandava C."/>
            <person name="Haas B."/>
            <person name="Nusbaum C."/>
            <person name="Birren B."/>
        </authorList>
    </citation>
    <scope>NUCLEOTIDE SEQUENCE</scope>
    <source>
        <strain evidence="5">ATCC 64411</strain>
    </source>
</reference>
<keyword evidence="3" id="KW-0732">Signal</keyword>
<evidence type="ECO:0000259" key="4">
    <source>
        <dbReference type="PROSITE" id="PS51387"/>
    </source>
</evidence>
<accession>A0A0C4EFU8</accession>
<evidence type="ECO:0000313" key="7">
    <source>
        <dbReference type="Proteomes" id="UP000011715"/>
    </source>
</evidence>
<dbReference type="Proteomes" id="UP000011715">
    <property type="component" value="Unassembled WGS sequence"/>
</dbReference>
<keyword evidence="7" id="KW-1185">Reference proteome</keyword>
<reference evidence="6" key="4">
    <citation type="journal article" date="2015" name="G3 (Bethesda)">
        <title>Genome sequences of three phytopathogenic species of the Magnaporthaceae family of fungi.</title>
        <authorList>
            <person name="Okagaki L.H."/>
            <person name="Nunes C.C."/>
            <person name="Sailsbery J."/>
            <person name="Clay B."/>
            <person name="Brown D."/>
            <person name="John T."/>
            <person name="Oh Y."/>
            <person name="Young N."/>
            <person name="Fitzgerald M."/>
            <person name="Haas B.J."/>
            <person name="Zeng Q."/>
            <person name="Young S."/>
            <person name="Adiconis X."/>
            <person name="Fan L."/>
            <person name="Levin J.Z."/>
            <person name="Mitchell T.K."/>
            <person name="Okubara P.A."/>
            <person name="Farman M.L."/>
            <person name="Kohn L.M."/>
            <person name="Birren B."/>
            <person name="Ma L.-J."/>
            <person name="Dean R.A."/>
        </authorList>
    </citation>
    <scope>NUCLEOTIDE SEQUENCE</scope>
    <source>
        <strain evidence="6">ATCC 64411 / 73-15</strain>
    </source>
</reference>
<feature type="chain" id="PRO_5009386049" description="FAD-binding PCMH-type domain-containing protein" evidence="3">
    <location>
        <begin position="19"/>
        <end position="576"/>
    </location>
</feature>
<dbReference type="OMA" id="WSSPTYQ"/>
<sequence length="576" mass="61948">MKPLTVFTALSELLGTGAYVPRSPAGNCRCLPGDLCWPSDSAWAQLNETVGGRLIATTPIGSVCHEPNYDEAKCSNVRANWTSPELHIDTTSSPMEPFFANQSCDPFTDKELPCTLGNLVSYSVNVSTATDVQAALKFAQQSNIRVTIRNTGHDFLGRSTGAGALSIWTHNLQSIDFLDWNDPDTYEGPAVKVAAGVQGWQVTEAADAKGLVVVGGECPTVGLAGGYIQGGGHSVLSTSFGLAADSALEFEVVLVNGQLVKANRSSNPDLFWALRGGGGGTYGVVMSVTVAAYPYKTVGGAFLSTASSVTTPEKWTQLISRFHGLIPNMTDAGASIVYYASSQIFALRPVTVYDANKTYVQDVVMKPVTDLLVELGIPYQGGFSELSYRDHYDRYMGPLPTGWIKIASYNFGGRLIPRDVLADSTELSTFNAALAKLSAGGVLAVGIAAAYGVRKTNIGATPVWRKTAVQMQLTTPWANTADWTANIAWQNRMTSEFMPTIEAATPGGGSYLNEADFNQPNWQKTFFGANYARLCDIKRKYDPENILYILKGIGSDGWKVAADGRMCRAYDSCTMY</sequence>
<dbReference type="VEuPathDB" id="FungiDB:MAPG_11656"/>
<dbReference type="EMBL" id="ADBL01002898">
    <property type="status" value="NOT_ANNOTATED_CDS"/>
    <property type="molecule type" value="Genomic_DNA"/>
</dbReference>
<evidence type="ECO:0000313" key="5">
    <source>
        <dbReference type="EMBL" id="KLU92754.1"/>
    </source>
</evidence>
<dbReference type="Gene3D" id="3.30.465.10">
    <property type="match status" value="2"/>
</dbReference>
<dbReference type="PANTHER" id="PTHR13878">
    <property type="entry name" value="GULONOLACTONE OXIDASE"/>
    <property type="match status" value="1"/>
</dbReference>
<dbReference type="Pfam" id="PF01565">
    <property type="entry name" value="FAD_binding_4"/>
    <property type="match status" value="1"/>
</dbReference>
<dbReference type="InterPro" id="IPR016169">
    <property type="entry name" value="FAD-bd_PCMH_sub2"/>
</dbReference>
<reference evidence="7" key="2">
    <citation type="submission" date="2010-05" db="EMBL/GenBank/DDBJ databases">
        <title>The genome sequence of Magnaporthe poae strain ATCC 64411.</title>
        <authorList>
            <person name="Ma L.-J."/>
            <person name="Dead R."/>
            <person name="Young S."/>
            <person name="Zeng Q."/>
            <person name="Koehrsen M."/>
            <person name="Alvarado L."/>
            <person name="Berlin A."/>
            <person name="Chapman S.B."/>
            <person name="Chen Z."/>
            <person name="Freedman E."/>
            <person name="Gellesch M."/>
            <person name="Goldberg J."/>
            <person name="Griggs A."/>
            <person name="Gujja S."/>
            <person name="Heilman E.R."/>
            <person name="Heiman D."/>
            <person name="Hepburn T."/>
            <person name="Howarth C."/>
            <person name="Jen D."/>
            <person name="Larson L."/>
            <person name="Mehta T."/>
            <person name="Neiman D."/>
            <person name="Pearson M."/>
            <person name="Roberts A."/>
            <person name="Saif S."/>
            <person name="Shea T."/>
            <person name="Shenoy N."/>
            <person name="Sisk P."/>
            <person name="Stolte C."/>
            <person name="Sykes S."/>
            <person name="Walk T."/>
            <person name="White J."/>
            <person name="Yandava C."/>
            <person name="Haas B."/>
            <person name="Nusbaum C."/>
            <person name="Birren B."/>
        </authorList>
    </citation>
    <scope>NUCLEOTIDE SEQUENCE [LARGE SCALE GENOMIC DNA]</scope>
    <source>
        <strain evidence="7">ATCC 64411 / 73-15</strain>
    </source>
</reference>
<dbReference type="PROSITE" id="PS51387">
    <property type="entry name" value="FAD_PCMH"/>
    <property type="match status" value="1"/>
</dbReference>
<proteinExistence type="inferred from homology"/>
<name>A0A0C4EFU8_MAGP6</name>
<dbReference type="eggNOG" id="ENOG502R8I5">
    <property type="taxonomic scope" value="Eukaryota"/>
</dbReference>
<organism evidence="6 7">
    <name type="scientific">Magnaporthiopsis poae (strain ATCC 64411 / 73-15)</name>
    <name type="common">Kentucky bluegrass fungus</name>
    <name type="synonym">Magnaporthe poae</name>
    <dbReference type="NCBI Taxonomy" id="644358"/>
    <lineage>
        <taxon>Eukaryota</taxon>
        <taxon>Fungi</taxon>
        <taxon>Dikarya</taxon>
        <taxon>Ascomycota</taxon>
        <taxon>Pezizomycotina</taxon>
        <taxon>Sordariomycetes</taxon>
        <taxon>Sordariomycetidae</taxon>
        <taxon>Magnaporthales</taxon>
        <taxon>Magnaporthaceae</taxon>
        <taxon>Magnaporthiopsis</taxon>
    </lineage>
</organism>
<dbReference type="STRING" id="644358.A0A0C4EFU8"/>
<dbReference type="OrthoDB" id="9983560at2759"/>
<feature type="signal peptide" evidence="3">
    <location>
        <begin position="1"/>
        <end position="18"/>
    </location>
</feature>
<keyword evidence="2" id="KW-0560">Oxidoreductase</keyword>
<dbReference type="EnsemblFungi" id="MAPG_11656T0">
    <property type="protein sequence ID" value="MAPG_11656T0"/>
    <property type="gene ID" value="MAPG_11656"/>
</dbReference>
<evidence type="ECO:0000256" key="2">
    <source>
        <dbReference type="ARBA" id="ARBA00023002"/>
    </source>
</evidence>
<dbReference type="GO" id="GO:0071949">
    <property type="term" value="F:FAD binding"/>
    <property type="evidence" value="ECO:0007669"/>
    <property type="project" value="InterPro"/>
</dbReference>
<dbReference type="InterPro" id="IPR012951">
    <property type="entry name" value="BBE"/>
</dbReference>
<feature type="domain" description="FAD-binding PCMH-type" evidence="4">
    <location>
        <begin position="116"/>
        <end position="295"/>
    </location>
</feature>
<dbReference type="InterPro" id="IPR036318">
    <property type="entry name" value="FAD-bd_PCMH-like_sf"/>
</dbReference>
<dbReference type="Pfam" id="PF08031">
    <property type="entry name" value="BBE"/>
    <property type="match status" value="1"/>
</dbReference>
<dbReference type="InterPro" id="IPR016166">
    <property type="entry name" value="FAD-bd_PCMH"/>
</dbReference>
<reference evidence="5" key="3">
    <citation type="submission" date="2011-03" db="EMBL/GenBank/DDBJ databases">
        <title>Annotation of Magnaporthe poae ATCC 64411.</title>
        <authorList>
            <person name="Ma L.-J."/>
            <person name="Dead R."/>
            <person name="Young S.K."/>
            <person name="Zeng Q."/>
            <person name="Gargeya S."/>
            <person name="Fitzgerald M."/>
            <person name="Haas B."/>
            <person name="Abouelleil A."/>
            <person name="Alvarado L."/>
            <person name="Arachchi H.M."/>
            <person name="Berlin A."/>
            <person name="Brown A."/>
            <person name="Chapman S.B."/>
            <person name="Chen Z."/>
            <person name="Dunbar C."/>
            <person name="Freedman E."/>
            <person name="Gearin G."/>
            <person name="Gellesch M."/>
            <person name="Goldberg J."/>
            <person name="Griggs A."/>
            <person name="Gujja S."/>
            <person name="Heiman D."/>
            <person name="Howarth C."/>
            <person name="Larson L."/>
            <person name="Lui A."/>
            <person name="MacDonald P.J.P."/>
            <person name="Mehta T."/>
            <person name="Montmayeur A."/>
            <person name="Murphy C."/>
            <person name="Neiman D."/>
            <person name="Pearson M."/>
            <person name="Priest M."/>
            <person name="Roberts A."/>
            <person name="Saif S."/>
            <person name="Shea T."/>
            <person name="Shenoy N."/>
            <person name="Sisk P."/>
            <person name="Stolte C."/>
            <person name="Sykes S."/>
            <person name="Yandava C."/>
            <person name="Wortman J."/>
            <person name="Nusbaum C."/>
            <person name="Birren B."/>
        </authorList>
    </citation>
    <scope>NUCLEOTIDE SEQUENCE</scope>
    <source>
        <strain evidence="5">ATCC 64411</strain>
    </source>
</reference>
<dbReference type="EMBL" id="GL876986">
    <property type="protein sequence ID" value="KLU92754.1"/>
    <property type="molecule type" value="Genomic_DNA"/>
</dbReference>
<dbReference type="SUPFAM" id="SSF56176">
    <property type="entry name" value="FAD-binding/transporter-associated domain-like"/>
    <property type="match status" value="1"/>
</dbReference>
<dbReference type="GO" id="GO:0016491">
    <property type="term" value="F:oxidoreductase activity"/>
    <property type="evidence" value="ECO:0007669"/>
    <property type="project" value="UniProtKB-KW"/>
</dbReference>
<protein>
    <recommendedName>
        <fullName evidence="4">FAD-binding PCMH-type domain-containing protein</fullName>
    </recommendedName>
</protein>
<dbReference type="InterPro" id="IPR006094">
    <property type="entry name" value="Oxid_FAD_bind_N"/>
</dbReference>
<comment type="similarity">
    <text evidence="1">Belongs to the oxygen-dependent FAD-linked oxidoreductase family.</text>
</comment>
<dbReference type="InterPro" id="IPR050432">
    <property type="entry name" value="FAD-linked_Oxidoreductases_BP"/>
</dbReference>
<evidence type="ECO:0000256" key="3">
    <source>
        <dbReference type="SAM" id="SignalP"/>
    </source>
</evidence>
<reference evidence="6" key="5">
    <citation type="submission" date="2015-06" db="UniProtKB">
        <authorList>
            <consortium name="EnsemblFungi"/>
        </authorList>
    </citation>
    <scope>IDENTIFICATION</scope>
    <source>
        <strain evidence="6">ATCC 64411</strain>
    </source>
</reference>
<dbReference type="AlphaFoldDB" id="A0A0C4EFU8"/>